<dbReference type="Proteomes" id="UP000233276">
    <property type="component" value="Chromosome"/>
</dbReference>
<organism evidence="1 2">
    <name type="scientific">Microbacterium hominis</name>
    <dbReference type="NCBI Taxonomy" id="162426"/>
    <lineage>
        <taxon>Bacteria</taxon>
        <taxon>Bacillati</taxon>
        <taxon>Actinomycetota</taxon>
        <taxon>Actinomycetes</taxon>
        <taxon>Micrococcales</taxon>
        <taxon>Microbacteriaceae</taxon>
        <taxon>Microbacterium</taxon>
    </lineage>
</organism>
<protein>
    <submittedName>
        <fullName evidence="1">Uncharacterized protein</fullName>
    </submittedName>
</protein>
<evidence type="ECO:0000313" key="2">
    <source>
        <dbReference type="Proteomes" id="UP000233276"/>
    </source>
</evidence>
<dbReference type="AlphaFoldDB" id="A0A2K9D9F3"/>
<proteinExistence type="predicted"/>
<evidence type="ECO:0000313" key="1">
    <source>
        <dbReference type="EMBL" id="AUG28751.1"/>
    </source>
</evidence>
<name>A0A2K9D9F3_9MICO</name>
<sequence length="120" mass="13592">MILPTEIRVGVVTYRVTRDPAEWQGIEHRTQTKGYYGHSQHTEAVIYLNPEASADVTRLTLWHEVLHCLDEVAMGNPNWLKLSGHPDDNDAAEETVIRMWEAPTLAVLRDNPALVTYLTA</sequence>
<reference evidence="1 2" key="1">
    <citation type="submission" date="2017-12" db="EMBL/GenBank/DDBJ databases">
        <title>Isolation and characterization of estrogens degradatiion strain Microbacterium hominis SJTG1.</title>
        <authorList>
            <person name="Xiong W."/>
            <person name="Yin C."/>
            <person name="Zheng D."/>
            <person name="Liang R."/>
        </authorList>
    </citation>
    <scope>NUCLEOTIDE SEQUENCE [LARGE SCALE GENOMIC DNA]</scope>
    <source>
        <strain evidence="1 2">SJTG1</strain>
    </source>
</reference>
<accession>A0A2K9D9F3</accession>
<dbReference type="EMBL" id="CP025299">
    <property type="protein sequence ID" value="AUG28751.1"/>
    <property type="molecule type" value="Genomic_DNA"/>
</dbReference>
<dbReference type="KEGG" id="mhos:CXR34_04195"/>
<gene>
    <name evidence="1" type="ORF">CXR34_04195</name>
</gene>
<dbReference type="RefSeq" id="WP_101305679.1">
    <property type="nucleotide sequence ID" value="NZ_CP025299.1"/>
</dbReference>